<dbReference type="InterPro" id="IPR041698">
    <property type="entry name" value="Methyltransf_25"/>
</dbReference>
<comment type="caution">
    <text evidence="2">The sequence shown here is derived from an EMBL/GenBank/DDBJ whole genome shotgun (WGS) entry which is preliminary data.</text>
</comment>
<organism evidence="2 3">
    <name type="scientific">Ancylobacter polymorphus</name>
    <dbReference type="NCBI Taxonomy" id="223390"/>
    <lineage>
        <taxon>Bacteria</taxon>
        <taxon>Pseudomonadati</taxon>
        <taxon>Pseudomonadota</taxon>
        <taxon>Alphaproteobacteria</taxon>
        <taxon>Hyphomicrobiales</taxon>
        <taxon>Xanthobacteraceae</taxon>
        <taxon>Ancylobacter</taxon>
    </lineage>
</organism>
<dbReference type="PANTHER" id="PTHR43591:SF24">
    <property type="entry name" value="2-METHOXY-6-POLYPRENYL-1,4-BENZOQUINOL METHYLASE, MITOCHONDRIAL"/>
    <property type="match status" value="1"/>
</dbReference>
<keyword evidence="3" id="KW-1185">Reference proteome</keyword>
<evidence type="ECO:0000259" key="1">
    <source>
        <dbReference type="Pfam" id="PF13649"/>
    </source>
</evidence>
<dbReference type="RefSeq" id="WP_307022516.1">
    <property type="nucleotide sequence ID" value="NZ_JAUSUI010000010.1"/>
</dbReference>
<proteinExistence type="predicted"/>
<keyword evidence="2" id="KW-0436">Ligase</keyword>
<dbReference type="PANTHER" id="PTHR43591">
    <property type="entry name" value="METHYLTRANSFERASE"/>
    <property type="match status" value="1"/>
</dbReference>
<reference evidence="2 3" key="1">
    <citation type="submission" date="2023-07" db="EMBL/GenBank/DDBJ databases">
        <title>Genomic Encyclopedia of Type Strains, Phase IV (KMG-IV): sequencing the most valuable type-strain genomes for metagenomic binning, comparative biology and taxonomic classification.</title>
        <authorList>
            <person name="Goeker M."/>
        </authorList>
    </citation>
    <scope>NUCLEOTIDE SEQUENCE [LARGE SCALE GENOMIC DNA]</scope>
    <source>
        <strain evidence="2 3">DSM 2457</strain>
    </source>
</reference>
<keyword evidence="2" id="KW-0830">Ubiquinone</keyword>
<gene>
    <name evidence="2" type="ORF">J2S75_003986</name>
</gene>
<evidence type="ECO:0000313" key="2">
    <source>
        <dbReference type="EMBL" id="MDQ0304936.1"/>
    </source>
</evidence>
<dbReference type="GO" id="GO:0016874">
    <property type="term" value="F:ligase activity"/>
    <property type="evidence" value="ECO:0007669"/>
    <property type="project" value="UniProtKB-KW"/>
</dbReference>
<accession>A0ABU0BGH5</accession>
<name>A0ABU0BGH5_9HYPH</name>
<dbReference type="Pfam" id="PF13649">
    <property type="entry name" value="Methyltransf_25"/>
    <property type="match status" value="1"/>
</dbReference>
<dbReference type="InterPro" id="IPR029063">
    <property type="entry name" value="SAM-dependent_MTases_sf"/>
</dbReference>
<feature type="domain" description="Methyltransferase" evidence="1">
    <location>
        <begin position="53"/>
        <end position="147"/>
    </location>
</feature>
<dbReference type="Gene3D" id="3.40.50.150">
    <property type="entry name" value="Vaccinia Virus protein VP39"/>
    <property type="match status" value="1"/>
</dbReference>
<dbReference type="SUPFAM" id="SSF53335">
    <property type="entry name" value="S-adenosyl-L-methionine-dependent methyltransferases"/>
    <property type="match status" value="1"/>
</dbReference>
<protein>
    <submittedName>
        <fullName evidence="2">Ubiquinone/menaquinone biosynthesis C-methylase UbiE</fullName>
    </submittedName>
</protein>
<dbReference type="CDD" id="cd02440">
    <property type="entry name" value="AdoMet_MTases"/>
    <property type="match status" value="1"/>
</dbReference>
<evidence type="ECO:0000313" key="3">
    <source>
        <dbReference type="Proteomes" id="UP001224682"/>
    </source>
</evidence>
<dbReference type="EMBL" id="JAUSUI010000010">
    <property type="protein sequence ID" value="MDQ0304936.1"/>
    <property type="molecule type" value="Genomic_DNA"/>
</dbReference>
<sequence>MKTADDIRREQRELWNGSSGKGWVAAQDLLDMMFRPFEDVLTEAVDSSPAKAVLDVGCGAGATTLAMSRLVGSSGRCTGVDISEPLIAVARARAARESLPAEFVVADAETCAFDAAAYDAIVSRFGVMFFADPVAAFSNLRRAARTGAALRIVAWRGADENPFMTAAERAAAGLLPEMPMRSAGGPGQFAFGDRERVQHILRESDWVDIDLSPLDLVCTFPEVDLIRYFTTLGPLPRLIGDLDQASRARVMEAVRPAFDPYVLGSEVQFTAACWLVTARAPR</sequence>
<dbReference type="Proteomes" id="UP001224682">
    <property type="component" value="Unassembled WGS sequence"/>
</dbReference>